<comment type="caution">
    <text evidence="1">The sequence shown here is derived from an EMBL/GenBank/DDBJ whole genome shotgun (WGS) entry which is preliminary data.</text>
</comment>
<dbReference type="FunCoup" id="A0A0D2JEY6">
    <property type="interactions" value="6"/>
</dbReference>
<dbReference type="AlphaFoldDB" id="A0A0D2JEY6"/>
<keyword evidence="2" id="KW-1185">Reference proteome</keyword>
<reference evidence="1 2" key="1">
    <citation type="submission" date="2013-11" db="EMBL/GenBank/DDBJ databases">
        <title>Metagenomic analysis of a methanogenic consortium involved in long chain n-alkane degradation.</title>
        <authorList>
            <person name="Davidova I.A."/>
            <person name="Callaghan A.V."/>
            <person name="Wawrik B."/>
            <person name="Pruitt S."/>
            <person name="Marks C."/>
            <person name="Duncan K.E."/>
            <person name="Suflita J.M."/>
        </authorList>
    </citation>
    <scope>NUCLEOTIDE SEQUENCE [LARGE SCALE GENOMIC DNA]</scope>
    <source>
        <strain evidence="1 2">SPR</strain>
    </source>
</reference>
<name>A0A0D2JEY6_9BACT</name>
<dbReference type="Proteomes" id="UP000032233">
    <property type="component" value="Unassembled WGS sequence"/>
</dbReference>
<protein>
    <submittedName>
        <fullName evidence="1">Tail protein</fullName>
    </submittedName>
</protein>
<gene>
    <name evidence="1" type="ORF">X474_09775</name>
</gene>
<proteinExistence type="predicted"/>
<dbReference type="InterPro" id="IPR018755">
    <property type="entry name" value="Phage_Mu_Gp48"/>
</dbReference>
<sequence>MARAVEYQQMLLSLMPLGDIWPRDPKSTLGRLCLGKAREYARLEEMLYRLVEEADPRTTSDCLKDWERVCGLPDLCSLITETPGERRSALHAKLTACESPTPAYFISLAAKLGYPVSITEFKPFRAGIGRAGEPAVQADWAYVFRVNAPAVTVRRFKAGNSVAGEKLSDWGNELLECAILRDAPAHTLPIFAYGG</sequence>
<dbReference type="Pfam" id="PF10076">
    <property type="entry name" value="Phage_Mu_Gp48"/>
    <property type="match status" value="1"/>
</dbReference>
<evidence type="ECO:0000313" key="1">
    <source>
        <dbReference type="EMBL" id="KIX14246.1"/>
    </source>
</evidence>
<accession>A0A0D2JEY6</accession>
<evidence type="ECO:0000313" key="2">
    <source>
        <dbReference type="Proteomes" id="UP000032233"/>
    </source>
</evidence>
<organism evidence="1 2">
    <name type="scientific">Dethiosulfatarculus sandiegensis</name>
    <dbReference type="NCBI Taxonomy" id="1429043"/>
    <lineage>
        <taxon>Bacteria</taxon>
        <taxon>Pseudomonadati</taxon>
        <taxon>Thermodesulfobacteriota</taxon>
        <taxon>Desulfarculia</taxon>
        <taxon>Desulfarculales</taxon>
        <taxon>Desulfarculaceae</taxon>
        <taxon>Dethiosulfatarculus</taxon>
    </lineage>
</organism>
<dbReference type="OrthoDB" id="5460132at2"/>
<dbReference type="STRING" id="1429043.X474_09775"/>
<dbReference type="InParanoid" id="A0A0D2JEY6"/>
<dbReference type="RefSeq" id="WP_044348172.1">
    <property type="nucleotide sequence ID" value="NZ_AZAC01000011.1"/>
</dbReference>
<dbReference type="EMBL" id="AZAC01000011">
    <property type="protein sequence ID" value="KIX14246.1"/>
    <property type="molecule type" value="Genomic_DNA"/>
</dbReference>